<organism evidence="3 4">
    <name type="scientific">Planomonospora corallina</name>
    <dbReference type="NCBI Taxonomy" id="1806052"/>
    <lineage>
        <taxon>Bacteria</taxon>
        <taxon>Bacillati</taxon>
        <taxon>Actinomycetota</taxon>
        <taxon>Actinomycetes</taxon>
        <taxon>Streptosporangiales</taxon>
        <taxon>Streptosporangiaceae</taxon>
        <taxon>Planomonospora</taxon>
    </lineage>
</organism>
<dbReference type="EMBL" id="JBHSBM010000023">
    <property type="protein sequence ID" value="MFC4060586.1"/>
    <property type="molecule type" value="Genomic_DNA"/>
</dbReference>
<dbReference type="SUPFAM" id="SSF143120">
    <property type="entry name" value="YefM-like"/>
    <property type="match status" value="1"/>
</dbReference>
<comment type="caution">
    <text evidence="3">The sequence shown here is derived from an EMBL/GenBank/DDBJ whole genome shotgun (WGS) entry which is preliminary data.</text>
</comment>
<evidence type="ECO:0000256" key="1">
    <source>
        <dbReference type="ARBA" id="ARBA00009981"/>
    </source>
</evidence>
<dbReference type="Proteomes" id="UP001595850">
    <property type="component" value="Unassembled WGS sequence"/>
</dbReference>
<accession>A0ABV8IAY8</accession>
<comment type="similarity">
    <text evidence="1">Belongs to the phD/YefM antitoxin family.</text>
</comment>
<keyword evidence="4" id="KW-1185">Reference proteome</keyword>
<dbReference type="InterPro" id="IPR036165">
    <property type="entry name" value="YefM-like_sf"/>
</dbReference>
<dbReference type="NCBIfam" id="TIGR01552">
    <property type="entry name" value="phd_fam"/>
    <property type="match status" value="1"/>
</dbReference>
<feature type="region of interest" description="Disordered" evidence="2">
    <location>
        <begin position="39"/>
        <end position="83"/>
    </location>
</feature>
<sequence length="83" mass="8983">METTAREFNQRSARILAAAEHGETVAATKNGRHIATLVPADQMEPPPPFPTDPMGDDDDLPLFDGPPDLSARTDALPAERFGR</sequence>
<name>A0ABV8IAY8_9ACTN</name>
<evidence type="ECO:0000256" key="2">
    <source>
        <dbReference type="SAM" id="MobiDB-lite"/>
    </source>
</evidence>
<reference evidence="4" key="1">
    <citation type="journal article" date="2019" name="Int. J. Syst. Evol. Microbiol.">
        <title>The Global Catalogue of Microorganisms (GCM) 10K type strain sequencing project: providing services to taxonomists for standard genome sequencing and annotation.</title>
        <authorList>
            <consortium name="The Broad Institute Genomics Platform"/>
            <consortium name="The Broad Institute Genome Sequencing Center for Infectious Disease"/>
            <person name="Wu L."/>
            <person name="Ma J."/>
        </authorList>
    </citation>
    <scope>NUCLEOTIDE SEQUENCE [LARGE SCALE GENOMIC DNA]</scope>
    <source>
        <strain evidence="4">TBRC 4489</strain>
    </source>
</reference>
<evidence type="ECO:0000313" key="3">
    <source>
        <dbReference type="EMBL" id="MFC4060586.1"/>
    </source>
</evidence>
<proteinExistence type="inferred from homology"/>
<evidence type="ECO:0000313" key="4">
    <source>
        <dbReference type="Proteomes" id="UP001595850"/>
    </source>
</evidence>
<dbReference type="RefSeq" id="WP_377289972.1">
    <property type="nucleotide sequence ID" value="NZ_JBHSBM010000023.1"/>
</dbReference>
<protein>
    <submittedName>
        <fullName evidence="3">Type II toxin-antitoxin system Phd/YefM family antitoxin</fullName>
    </submittedName>
</protein>
<gene>
    <name evidence="3" type="ORF">ACFOWE_19970</name>
</gene>